<organism evidence="1 2">
    <name type="scientific">Eretmocerus hayati</name>
    <dbReference type="NCBI Taxonomy" id="131215"/>
    <lineage>
        <taxon>Eukaryota</taxon>
        <taxon>Metazoa</taxon>
        <taxon>Ecdysozoa</taxon>
        <taxon>Arthropoda</taxon>
        <taxon>Hexapoda</taxon>
        <taxon>Insecta</taxon>
        <taxon>Pterygota</taxon>
        <taxon>Neoptera</taxon>
        <taxon>Endopterygota</taxon>
        <taxon>Hymenoptera</taxon>
        <taxon>Apocrita</taxon>
        <taxon>Proctotrupomorpha</taxon>
        <taxon>Chalcidoidea</taxon>
        <taxon>Aphelinidae</taxon>
        <taxon>Aphelininae</taxon>
        <taxon>Eretmocerus</taxon>
    </lineage>
</organism>
<gene>
    <name evidence="1" type="ORF">QAD02_011918</name>
</gene>
<evidence type="ECO:0000313" key="1">
    <source>
        <dbReference type="EMBL" id="KAJ8676132.1"/>
    </source>
</evidence>
<dbReference type="EMBL" id="CM056742">
    <property type="protein sequence ID" value="KAJ8676132.1"/>
    <property type="molecule type" value="Genomic_DNA"/>
</dbReference>
<accession>A0ACC2NYD1</accession>
<proteinExistence type="predicted"/>
<evidence type="ECO:0000313" key="2">
    <source>
        <dbReference type="Proteomes" id="UP001239111"/>
    </source>
</evidence>
<sequence length="492" mass="55436">MDEDPRGAKRGACLTPDCGCEAYERIPDKSSCDYCGCPPAKHKKKDTVVDSSSTSKNTPDAANSELYTLQKDGSLILSESDSLDPFDSGIFEKSDTVANGTNSEDRHNNEPSIKVLAIVQDPTEKDDIATKMPMESNMANSGSSTSGNAKNVPPQSHEPKKKSRLDQALEKQMNLLDNQKEKVVSCFPTIWPDDVTEMLSKEKGDSVDDRLLNEMIRLLVEKFRENGLAEKIYFDIAGSVANEKYPVLQSNISTSGESLSAMMRRRLQNSKYYSKNPPSRKEKKSNTASPPTSNQMSLKEVQQKMTIEMQQQNPSVVELKKLLVACREERVVLAKKSDAQTHLRDFPALKVPEILSWEFLQVFKVDPKIMKLRWLEALRKTEILFPRTLVGDENIRNIEVLELISENFYRKNKEASKSILEIYDENTPIENTLPTASEAPRLVGIGSIQKKDLQFAIYVDRVPVYTGSAVDSLVFCLRVIGYSTYRFRPRQK</sequence>
<dbReference type="Proteomes" id="UP001239111">
    <property type="component" value="Chromosome 2"/>
</dbReference>
<reference evidence="1" key="1">
    <citation type="submission" date="2023-04" db="EMBL/GenBank/DDBJ databases">
        <title>A chromosome-level genome assembly of the parasitoid wasp Eretmocerus hayati.</title>
        <authorList>
            <person name="Zhong Y."/>
            <person name="Liu S."/>
            <person name="Liu Y."/>
        </authorList>
    </citation>
    <scope>NUCLEOTIDE SEQUENCE</scope>
    <source>
        <strain evidence="1">ZJU_SS_LIU_2023</strain>
    </source>
</reference>
<protein>
    <submittedName>
        <fullName evidence="1">Uncharacterized protein</fullName>
    </submittedName>
</protein>
<keyword evidence="2" id="KW-1185">Reference proteome</keyword>
<comment type="caution">
    <text evidence="1">The sequence shown here is derived from an EMBL/GenBank/DDBJ whole genome shotgun (WGS) entry which is preliminary data.</text>
</comment>
<name>A0ACC2NYD1_9HYME</name>